<evidence type="ECO:0000256" key="4">
    <source>
        <dbReference type="ARBA" id="ARBA00023110"/>
    </source>
</evidence>
<evidence type="ECO:0000256" key="3">
    <source>
        <dbReference type="ARBA" id="ARBA00013194"/>
    </source>
</evidence>
<dbReference type="EMBL" id="UGSG01000001">
    <property type="protein sequence ID" value="SUA74790.1"/>
    <property type="molecule type" value="Genomic_DNA"/>
</dbReference>
<gene>
    <name evidence="7" type="primary">ppiD_1</name>
    <name evidence="7" type="ORF">NCTC13160_00498</name>
    <name evidence="8" type="ORF">PPN31119_00971</name>
</gene>
<evidence type="ECO:0000256" key="1">
    <source>
        <dbReference type="ARBA" id="ARBA00000971"/>
    </source>
</evidence>
<evidence type="ECO:0000313" key="8">
    <source>
        <dbReference type="EMBL" id="VVE62744.1"/>
    </source>
</evidence>
<dbReference type="InterPro" id="IPR027304">
    <property type="entry name" value="Trigger_fact/SurA_dom_sf"/>
</dbReference>
<dbReference type="Proteomes" id="UP000361468">
    <property type="component" value="Unassembled WGS sequence"/>
</dbReference>
<dbReference type="SUPFAM" id="SSF54534">
    <property type="entry name" value="FKBP-like"/>
    <property type="match status" value="1"/>
</dbReference>
<dbReference type="Gene3D" id="3.10.50.40">
    <property type="match status" value="1"/>
</dbReference>
<comment type="similarity">
    <text evidence="2">Belongs to the PpiC/parvulin rotamase family.</text>
</comment>
<evidence type="ECO:0000259" key="6">
    <source>
        <dbReference type="PROSITE" id="PS50198"/>
    </source>
</evidence>
<accession>A0A378YE28</accession>
<dbReference type="GO" id="GO:0003755">
    <property type="term" value="F:peptidyl-prolyl cis-trans isomerase activity"/>
    <property type="evidence" value="ECO:0007669"/>
    <property type="project" value="UniProtKB-KW"/>
</dbReference>
<dbReference type="InterPro" id="IPR046357">
    <property type="entry name" value="PPIase_dom_sf"/>
</dbReference>
<dbReference type="KEGG" id="ppnm:LV28_02500"/>
<evidence type="ECO:0000313" key="9">
    <source>
        <dbReference type="Proteomes" id="UP000254573"/>
    </source>
</evidence>
<evidence type="ECO:0000256" key="5">
    <source>
        <dbReference type="PROSITE-ProRule" id="PRU00278"/>
    </source>
</evidence>
<name>A0A378YE28_9BURK</name>
<dbReference type="Pfam" id="PF00639">
    <property type="entry name" value="Rotamase"/>
    <property type="match status" value="1"/>
</dbReference>
<evidence type="ECO:0000256" key="2">
    <source>
        <dbReference type="ARBA" id="ARBA00007656"/>
    </source>
</evidence>
<dbReference type="EMBL" id="CABPSO010000002">
    <property type="protein sequence ID" value="VVE62744.1"/>
    <property type="molecule type" value="Genomic_DNA"/>
</dbReference>
<keyword evidence="5 7" id="KW-0413">Isomerase</keyword>
<dbReference type="PANTHER" id="PTHR47245">
    <property type="entry name" value="PEPTIDYLPROLYL ISOMERASE"/>
    <property type="match status" value="1"/>
</dbReference>
<evidence type="ECO:0000313" key="7">
    <source>
        <dbReference type="EMBL" id="SUA74790.1"/>
    </source>
</evidence>
<keyword evidence="10" id="KW-1185">Reference proteome</keyword>
<comment type="catalytic activity">
    <reaction evidence="1">
        <text>[protein]-peptidylproline (omega=180) = [protein]-peptidylproline (omega=0)</text>
        <dbReference type="Rhea" id="RHEA:16237"/>
        <dbReference type="Rhea" id="RHEA-COMP:10747"/>
        <dbReference type="Rhea" id="RHEA-COMP:10748"/>
        <dbReference type="ChEBI" id="CHEBI:83833"/>
        <dbReference type="ChEBI" id="CHEBI:83834"/>
        <dbReference type="EC" id="5.2.1.8"/>
    </reaction>
</comment>
<dbReference type="InterPro" id="IPR050245">
    <property type="entry name" value="PrsA_foldase"/>
</dbReference>
<organism evidence="7 9">
    <name type="scientific">Pandoraea pnomenusa</name>
    <dbReference type="NCBI Taxonomy" id="93220"/>
    <lineage>
        <taxon>Bacteria</taxon>
        <taxon>Pseudomonadati</taxon>
        <taxon>Pseudomonadota</taxon>
        <taxon>Betaproteobacteria</taxon>
        <taxon>Burkholderiales</taxon>
        <taxon>Burkholderiaceae</taxon>
        <taxon>Pandoraea</taxon>
    </lineage>
</organism>
<dbReference type="RefSeq" id="WP_023595937.1">
    <property type="nucleotide sequence ID" value="NC_023018.2"/>
</dbReference>
<dbReference type="OrthoDB" id="9769613at2"/>
<feature type="domain" description="PpiC" evidence="6">
    <location>
        <begin position="112"/>
        <end position="212"/>
    </location>
</feature>
<dbReference type="STRING" id="93220.A6P55_23550"/>
<dbReference type="SUPFAM" id="SSF109998">
    <property type="entry name" value="Triger factor/SurA peptide-binding domain-like"/>
    <property type="match status" value="1"/>
</dbReference>
<dbReference type="EC" id="5.2.1.8" evidence="3"/>
<dbReference type="AlphaFoldDB" id="A0A378YE28"/>
<protein>
    <recommendedName>
        <fullName evidence="3">peptidylprolyl isomerase</fullName>
        <ecNumber evidence="3">5.2.1.8</ecNumber>
    </recommendedName>
</protein>
<reference evidence="7 9" key="1">
    <citation type="submission" date="2018-06" db="EMBL/GenBank/DDBJ databases">
        <authorList>
            <consortium name="Pathogen Informatics"/>
            <person name="Doyle S."/>
        </authorList>
    </citation>
    <scope>NUCLEOTIDE SEQUENCE [LARGE SCALE GENOMIC DNA]</scope>
    <source>
        <strain evidence="7 9">NCTC13160</strain>
    </source>
</reference>
<keyword evidence="4 5" id="KW-0697">Rotamase</keyword>
<reference evidence="8 10" key="2">
    <citation type="submission" date="2019-08" db="EMBL/GenBank/DDBJ databases">
        <authorList>
            <person name="Peeters C."/>
        </authorList>
    </citation>
    <scope>NUCLEOTIDE SEQUENCE [LARGE SCALE GENOMIC DNA]</scope>
    <source>
        <strain evidence="8 10">LMG 31119</strain>
    </source>
</reference>
<dbReference type="Proteomes" id="UP000254573">
    <property type="component" value="Unassembled WGS sequence"/>
</dbReference>
<dbReference type="KEGG" id="prb:X636_23290"/>
<dbReference type="GeneID" id="57198992"/>
<dbReference type="PANTHER" id="PTHR47245:SF2">
    <property type="entry name" value="PEPTIDYL-PROLYL CIS-TRANS ISOMERASE HP_0175-RELATED"/>
    <property type="match status" value="1"/>
</dbReference>
<dbReference type="InterPro" id="IPR000297">
    <property type="entry name" value="PPIase_PpiC"/>
</dbReference>
<evidence type="ECO:0000313" key="10">
    <source>
        <dbReference type="Proteomes" id="UP000361468"/>
    </source>
</evidence>
<sequence>MQTVTTDARAPLRVNGVEILPQAIDEAIAELADASPAVGEDSPSGVEQTARYALAIRELLRQRALELDLTFDPGRPEAMADAVFARDVVTPVASVEESRRYYEQHPERFTSGELVHASHILFGVTGRAPLALIRAKAEETLNDILKAPDRFEAMARERSNCPSGQVGGSLGQLERDSVVPEFAQGIFGTDETGVLPRLIKTRFGFHLVRIDHRVPGTRIPFEAVQDDIATMLTEQVRLRATRQYVLLLASQAALEGVTFAPADGPLVQ</sequence>
<dbReference type="PROSITE" id="PS50198">
    <property type="entry name" value="PPIC_PPIASE_2"/>
    <property type="match status" value="1"/>
</dbReference>
<proteinExistence type="inferred from homology"/>